<keyword evidence="2" id="KW-0472">Membrane</keyword>
<feature type="compositionally biased region" description="Basic and acidic residues" evidence="1">
    <location>
        <begin position="276"/>
        <end position="295"/>
    </location>
</feature>
<dbReference type="EMBL" id="KN846951">
    <property type="protein sequence ID" value="KIV87809.1"/>
    <property type="molecule type" value="Genomic_DNA"/>
</dbReference>
<keyword evidence="2" id="KW-0812">Transmembrane</keyword>
<proteinExistence type="predicted"/>
<evidence type="ECO:0000256" key="1">
    <source>
        <dbReference type="SAM" id="MobiDB-lite"/>
    </source>
</evidence>
<evidence type="ECO:0000313" key="3">
    <source>
        <dbReference type="EMBL" id="KIV87809.1"/>
    </source>
</evidence>
<feature type="compositionally biased region" description="Low complexity" evidence="1">
    <location>
        <begin position="219"/>
        <end position="228"/>
    </location>
</feature>
<feature type="region of interest" description="Disordered" evidence="1">
    <location>
        <begin position="346"/>
        <end position="382"/>
    </location>
</feature>
<accession>A0A0D1Z1L8</accession>
<dbReference type="OrthoDB" id="4148767at2759"/>
<keyword evidence="2" id="KW-1133">Transmembrane helix</keyword>
<dbReference type="AlphaFoldDB" id="A0A0D1Z1L8"/>
<protein>
    <submittedName>
        <fullName evidence="3">Uncharacterized protein</fullName>
    </submittedName>
</protein>
<dbReference type="Proteomes" id="UP000053599">
    <property type="component" value="Unassembled WGS sequence"/>
</dbReference>
<evidence type="ECO:0000256" key="2">
    <source>
        <dbReference type="SAM" id="Phobius"/>
    </source>
</evidence>
<gene>
    <name evidence="3" type="ORF">PV11_03330</name>
</gene>
<evidence type="ECO:0000313" key="4">
    <source>
        <dbReference type="Proteomes" id="UP000053599"/>
    </source>
</evidence>
<organism evidence="3 4">
    <name type="scientific">Exophiala sideris</name>
    <dbReference type="NCBI Taxonomy" id="1016849"/>
    <lineage>
        <taxon>Eukaryota</taxon>
        <taxon>Fungi</taxon>
        <taxon>Dikarya</taxon>
        <taxon>Ascomycota</taxon>
        <taxon>Pezizomycotina</taxon>
        <taxon>Eurotiomycetes</taxon>
        <taxon>Chaetothyriomycetidae</taxon>
        <taxon>Chaetothyriales</taxon>
        <taxon>Herpotrichiellaceae</taxon>
        <taxon>Exophiala</taxon>
    </lineage>
</organism>
<feature type="region of interest" description="Disordered" evidence="1">
    <location>
        <begin position="219"/>
        <end position="314"/>
    </location>
</feature>
<feature type="compositionally biased region" description="Gly residues" evidence="1">
    <location>
        <begin position="235"/>
        <end position="245"/>
    </location>
</feature>
<reference evidence="3 4" key="1">
    <citation type="submission" date="2015-01" db="EMBL/GenBank/DDBJ databases">
        <title>The Genome Sequence of Exophiala sideris CBS121828.</title>
        <authorList>
            <consortium name="The Broad Institute Genomics Platform"/>
            <person name="Cuomo C."/>
            <person name="de Hoog S."/>
            <person name="Gorbushina A."/>
            <person name="Stielow B."/>
            <person name="Teixiera M."/>
            <person name="Abouelleil A."/>
            <person name="Chapman S.B."/>
            <person name="Priest M."/>
            <person name="Young S.K."/>
            <person name="Wortman J."/>
            <person name="Nusbaum C."/>
            <person name="Birren B."/>
        </authorList>
    </citation>
    <scope>NUCLEOTIDE SEQUENCE [LARGE SCALE GENOMIC DNA]</scope>
    <source>
        <strain evidence="3 4">CBS 121828</strain>
    </source>
</reference>
<feature type="compositionally biased region" description="Basic and acidic residues" evidence="1">
    <location>
        <begin position="352"/>
        <end position="363"/>
    </location>
</feature>
<feature type="compositionally biased region" description="Low complexity" evidence="1">
    <location>
        <begin position="253"/>
        <end position="269"/>
    </location>
</feature>
<name>A0A0D1Z1L8_9EURO</name>
<sequence length="382" mass="44025">MTTLTIASQVIGFISFGITLATLLGVYRDLISTMRNADQMIPIMLGNLREEIEAERALLRYRAQEGDPYAVFPKSKRRRPRSRRYRQASHLLENTMNNLWQEFKNVERPFLIKNPVRAEEVRRGDYWGESDVDEKPYAKASRGSNDKKIKDRMGMAEAGLSSDEQRYYRTDMVHRFIWWQSQSSVVNMLDQVQRIQIRRMERDVFESDELVKRCYNILSGGRSESNDSSSDDGGGRGGGNNGGPEGPRRPRTGSRVGSRSGSVRPSNRRFSGTGARFREVEERETVRIRPQRESGTEATNVGRRRRERSPQPRYEYEVVQPGRIYVDVDDGRPVRQVDVDYEVPAPRRASRARRDSGVRDRYIGVEGSPTLSRGPSRERRRE</sequence>
<dbReference type="HOGENOM" id="CLU_780826_0_0_1"/>
<feature type="transmembrane region" description="Helical" evidence="2">
    <location>
        <begin position="6"/>
        <end position="27"/>
    </location>
</feature>